<keyword evidence="3" id="KW-0732">Signal</keyword>
<dbReference type="STRING" id="758825.SAMN02982985_01610"/>
<dbReference type="Pfam" id="PF25800">
    <property type="entry name" value="FimV_N"/>
    <property type="match status" value="1"/>
</dbReference>
<sequence>MQRRPLFSMTSRAGAFLLAALLCPSVRAVELGDITVRSYVGQQLSADIELISLAPDEVAGLPVRLALPDVFSGANIRMNPALGTVRMSVVRRDQRQFLHVTTLQAVDANYIHLFLELGTPGRQVVRAATVWLQPDPHPLPPPTSAYAAPAPAPAPLSARASLAPGEELDELPPPRMAPRPPAGGVARHPAASAVAPAPAPAVAARRRATATTAADAAAKPMPPPMRQDAGAAACVAKPAGLSAKECVALDYRNASLSTKLVELEDKVKVLQHALESPPGAGKTPPPITPARPPAAGAATAGAGHAAAPAAAPAAALVAPHAESAPPGAPGSHADTAAQATAAPHAAASTSAASTATGAATDAHAAPPPIVAAPAAKRLPKLKYSDKKEKPPEPAVNTGLLAAAGAAALLLALGLLWYLRRRRKAAGMGSAPLKIWQGWRKKKPVEAEQPLPEVMPEELLEQEKS</sequence>
<feature type="chain" id="PRO_5011624541" evidence="3">
    <location>
        <begin position="29"/>
        <end position="464"/>
    </location>
</feature>
<organism evidence="5 6">
    <name type="scientific">Rugamonas rubra</name>
    <dbReference type="NCBI Taxonomy" id="758825"/>
    <lineage>
        <taxon>Bacteria</taxon>
        <taxon>Pseudomonadati</taxon>
        <taxon>Pseudomonadota</taxon>
        <taxon>Betaproteobacteria</taxon>
        <taxon>Burkholderiales</taxon>
        <taxon>Oxalobacteraceae</taxon>
        <taxon>Telluria group</taxon>
        <taxon>Rugamonas</taxon>
    </lineage>
</organism>
<feature type="region of interest" description="Disordered" evidence="1">
    <location>
        <begin position="317"/>
        <end position="373"/>
    </location>
</feature>
<proteinExistence type="predicted"/>
<evidence type="ECO:0000256" key="3">
    <source>
        <dbReference type="SAM" id="SignalP"/>
    </source>
</evidence>
<protein>
    <submittedName>
        <fullName evidence="5">Pilus assembly protein FimV</fullName>
    </submittedName>
</protein>
<feature type="region of interest" description="Disordered" evidence="1">
    <location>
        <begin position="166"/>
        <end position="189"/>
    </location>
</feature>
<feature type="region of interest" description="Disordered" evidence="1">
    <location>
        <begin position="438"/>
        <end position="464"/>
    </location>
</feature>
<dbReference type="Proteomes" id="UP000199470">
    <property type="component" value="Unassembled WGS sequence"/>
</dbReference>
<keyword evidence="6" id="KW-1185">Reference proteome</keyword>
<feature type="compositionally biased region" description="Low complexity" evidence="1">
    <location>
        <begin position="317"/>
        <end position="364"/>
    </location>
</feature>
<reference evidence="5 6" key="1">
    <citation type="submission" date="2016-10" db="EMBL/GenBank/DDBJ databases">
        <authorList>
            <person name="de Groot N.N."/>
        </authorList>
    </citation>
    <scope>NUCLEOTIDE SEQUENCE [LARGE SCALE GENOMIC DNA]</scope>
    <source>
        <strain evidence="5 6">ATCC 43154</strain>
    </source>
</reference>
<feature type="compositionally biased region" description="Pro residues" evidence="1">
    <location>
        <begin position="283"/>
        <end position="292"/>
    </location>
</feature>
<feature type="signal peptide" evidence="3">
    <location>
        <begin position="1"/>
        <end position="28"/>
    </location>
</feature>
<evidence type="ECO:0000313" key="6">
    <source>
        <dbReference type="Proteomes" id="UP000199470"/>
    </source>
</evidence>
<evidence type="ECO:0000256" key="1">
    <source>
        <dbReference type="SAM" id="MobiDB-lite"/>
    </source>
</evidence>
<dbReference type="AlphaFoldDB" id="A0A1I4KSJ2"/>
<evidence type="ECO:0000313" key="5">
    <source>
        <dbReference type="EMBL" id="SFL81764.1"/>
    </source>
</evidence>
<feature type="domain" description="FimV N-terminal" evidence="4">
    <location>
        <begin position="30"/>
        <end position="134"/>
    </location>
</feature>
<feature type="compositionally biased region" description="Acidic residues" evidence="1">
    <location>
        <begin position="454"/>
        <end position="464"/>
    </location>
</feature>
<feature type="transmembrane region" description="Helical" evidence="2">
    <location>
        <begin position="399"/>
        <end position="418"/>
    </location>
</feature>
<gene>
    <name evidence="5" type="ORF">SAMN02982985_01610</name>
</gene>
<feature type="compositionally biased region" description="Pro residues" evidence="1">
    <location>
        <begin position="171"/>
        <end position="181"/>
    </location>
</feature>
<name>A0A1I4KSJ2_9BURK</name>
<feature type="compositionally biased region" description="Low complexity" evidence="1">
    <location>
        <begin position="293"/>
        <end position="303"/>
    </location>
</feature>
<dbReference type="InterPro" id="IPR057840">
    <property type="entry name" value="FimV_N"/>
</dbReference>
<evidence type="ECO:0000259" key="4">
    <source>
        <dbReference type="Pfam" id="PF25800"/>
    </source>
</evidence>
<keyword evidence="2" id="KW-0812">Transmembrane</keyword>
<dbReference type="EMBL" id="FOTW01000008">
    <property type="protein sequence ID" value="SFL81764.1"/>
    <property type="molecule type" value="Genomic_DNA"/>
</dbReference>
<feature type="region of interest" description="Disordered" evidence="1">
    <location>
        <begin position="275"/>
        <end position="303"/>
    </location>
</feature>
<keyword evidence="2" id="KW-0472">Membrane</keyword>
<evidence type="ECO:0000256" key="2">
    <source>
        <dbReference type="SAM" id="Phobius"/>
    </source>
</evidence>
<accession>A0A1I4KSJ2</accession>
<keyword evidence="2" id="KW-1133">Transmembrane helix</keyword>